<evidence type="ECO:0000256" key="2">
    <source>
        <dbReference type="SAM" id="MobiDB-lite"/>
    </source>
</evidence>
<accession>A0A6C0GEG9</accession>
<dbReference type="KEGG" id="rhoz:GXP67_06735"/>
<dbReference type="Proteomes" id="UP000480178">
    <property type="component" value="Chromosome"/>
</dbReference>
<dbReference type="RefSeq" id="WP_162442434.1">
    <property type="nucleotide sequence ID" value="NZ_CP048222.1"/>
</dbReference>
<feature type="coiled-coil region" evidence="1">
    <location>
        <begin position="126"/>
        <end position="160"/>
    </location>
</feature>
<dbReference type="AlphaFoldDB" id="A0A6C0GEG9"/>
<feature type="compositionally biased region" description="Polar residues" evidence="2">
    <location>
        <begin position="54"/>
        <end position="66"/>
    </location>
</feature>
<reference evidence="5 6" key="1">
    <citation type="submission" date="2020-01" db="EMBL/GenBank/DDBJ databases">
        <authorList>
            <person name="Kim M.K."/>
        </authorList>
    </citation>
    <scope>NUCLEOTIDE SEQUENCE [LARGE SCALE GENOMIC DNA]</scope>
    <source>
        <strain evidence="5 6">172606-1</strain>
    </source>
</reference>
<dbReference type="PROSITE" id="PS51257">
    <property type="entry name" value="PROKAR_LIPOPROTEIN"/>
    <property type="match status" value="1"/>
</dbReference>
<keyword evidence="6" id="KW-1185">Reference proteome</keyword>
<gene>
    <name evidence="5" type="ORF">GXP67_06735</name>
</gene>
<keyword evidence="3" id="KW-1133">Transmembrane helix</keyword>
<feature type="chain" id="PRO_5025571855" evidence="4">
    <location>
        <begin position="33"/>
        <end position="208"/>
    </location>
</feature>
<dbReference type="EMBL" id="CP048222">
    <property type="protein sequence ID" value="QHT66375.1"/>
    <property type="molecule type" value="Genomic_DNA"/>
</dbReference>
<sequence length="208" mass="21785">MKTTFSFKLSIQWMGFLGMLCLWSACSSPRLAHHALSSNNSISIAQQDEAPQAAHTNSASTTSLESAQEVELMASNNANLLPAVSEKLDVSLTALSVENPTLARKMTKVVGKLEKQTAVSFQNQPVQASATNKNAAKKLLAKAEKKFDILKEKKADAAQANTTLVALGALLAIVGLVLVLASSGTAATVGLISLVIGVVLLIISLVSN</sequence>
<feature type="transmembrane region" description="Helical" evidence="3">
    <location>
        <begin position="188"/>
        <end position="207"/>
    </location>
</feature>
<feature type="transmembrane region" description="Helical" evidence="3">
    <location>
        <begin position="163"/>
        <end position="181"/>
    </location>
</feature>
<organism evidence="5 6">
    <name type="scientific">Rhodocytophaga rosea</name>
    <dbReference type="NCBI Taxonomy" id="2704465"/>
    <lineage>
        <taxon>Bacteria</taxon>
        <taxon>Pseudomonadati</taxon>
        <taxon>Bacteroidota</taxon>
        <taxon>Cytophagia</taxon>
        <taxon>Cytophagales</taxon>
        <taxon>Rhodocytophagaceae</taxon>
        <taxon>Rhodocytophaga</taxon>
    </lineage>
</organism>
<proteinExistence type="predicted"/>
<protein>
    <submittedName>
        <fullName evidence="5">Uncharacterized protein</fullName>
    </submittedName>
</protein>
<keyword evidence="1" id="KW-0175">Coiled coil</keyword>
<evidence type="ECO:0000313" key="6">
    <source>
        <dbReference type="Proteomes" id="UP000480178"/>
    </source>
</evidence>
<keyword evidence="3" id="KW-0812">Transmembrane</keyword>
<keyword evidence="4" id="KW-0732">Signal</keyword>
<evidence type="ECO:0000313" key="5">
    <source>
        <dbReference type="EMBL" id="QHT66375.1"/>
    </source>
</evidence>
<name>A0A6C0GEG9_9BACT</name>
<keyword evidence="3" id="KW-0472">Membrane</keyword>
<evidence type="ECO:0000256" key="4">
    <source>
        <dbReference type="SAM" id="SignalP"/>
    </source>
</evidence>
<evidence type="ECO:0000256" key="3">
    <source>
        <dbReference type="SAM" id="Phobius"/>
    </source>
</evidence>
<feature type="region of interest" description="Disordered" evidence="2">
    <location>
        <begin position="47"/>
        <end position="67"/>
    </location>
</feature>
<evidence type="ECO:0000256" key="1">
    <source>
        <dbReference type="SAM" id="Coils"/>
    </source>
</evidence>
<feature type="signal peptide" evidence="4">
    <location>
        <begin position="1"/>
        <end position="32"/>
    </location>
</feature>